<dbReference type="Gene3D" id="1.10.443.10">
    <property type="entry name" value="Intergrase catalytic core"/>
    <property type="match status" value="1"/>
</dbReference>
<dbReference type="InterPro" id="IPR011010">
    <property type="entry name" value="DNA_brk_join_enz"/>
</dbReference>
<comment type="caution">
    <text evidence="2">The sequence shown here is derived from an EMBL/GenBank/DDBJ whole genome shotgun (WGS) entry which is preliminary data.</text>
</comment>
<proteinExistence type="predicted"/>
<evidence type="ECO:0000313" key="3">
    <source>
        <dbReference type="Proteomes" id="UP000010988"/>
    </source>
</evidence>
<evidence type="ECO:0000313" key="2">
    <source>
        <dbReference type="EMBL" id="GAC50576.1"/>
    </source>
</evidence>
<dbReference type="EMBL" id="BANR01000026">
    <property type="protein sequence ID" value="GAC50576.1"/>
    <property type="molecule type" value="Genomic_DNA"/>
</dbReference>
<name>L7KQ05_9ACTN</name>
<dbReference type="GO" id="GO:0003677">
    <property type="term" value="F:DNA binding"/>
    <property type="evidence" value="ECO:0007669"/>
    <property type="project" value="InterPro"/>
</dbReference>
<dbReference type="STRING" id="1220583.GOACH_26_00430"/>
<dbReference type="InterPro" id="IPR013762">
    <property type="entry name" value="Integrase-like_cat_sf"/>
</dbReference>
<protein>
    <submittedName>
        <fullName evidence="2">Uncharacterized protein</fullName>
    </submittedName>
</protein>
<reference evidence="2 3" key="1">
    <citation type="submission" date="2012-12" db="EMBL/GenBank/DDBJ databases">
        <title>Whole genome shotgun sequence of Gordonia aichiensis NBRC 108223.</title>
        <authorList>
            <person name="Isaki-Nakamura S."/>
            <person name="Hosoyama A."/>
            <person name="Tsuchikane K."/>
            <person name="Ando Y."/>
            <person name="Baba S."/>
            <person name="Ohji S."/>
            <person name="Hamada M."/>
            <person name="Tamura T."/>
            <person name="Yamazoe A."/>
            <person name="Yamazaki S."/>
            <person name="Fujita N."/>
        </authorList>
    </citation>
    <scope>NUCLEOTIDE SEQUENCE [LARGE SCALE GENOMIC DNA]</scope>
    <source>
        <strain evidence="2 3">NBRC 108223</strain>
    </source>
</reference>
<organism evidence="2 3">
    <name type="scientific">Gordonia aichiensis NBRC 108223</name>
    <dbReference type="NCBI Taxonomy" id="1220583"/>
    <lineage>
        <taxon>Bacteria</taxon>
        <taxon>Bacillati</taxon>
        <taxon>Actinomycetota</taxon>
        <taxon>Actinomycetes</taxon>
        <taxon>Mycobacteriales</taxon>
        <taxon>Gordoniaceae</taxon>
        <taxon>Gordonia</taxon>
    </lineage>
</organism>
<accession>L7KQ05</accession>
<evidence type="ECO:0000256" key="1">
    <source>
        <dbReference type="ARBA" id="ARBA00023172"/>
    </source>
</evidence>
<sequence>MSGIDIYNYSARLRRQRTRVIKEYGERALLFPRAQSAQPRKAQKILGTDNDPVPPGQRFWLKSTFMRQFWQPIRSRVPSWEADGITPYSIRHLYATWRSNSLGRTPAAVAASMGHRGVDLVFQRYVAAPDLPEAATAWLPPGASPIKPE</sequence>
<dbReference type="GO" id="GO:0006310">
    <property type="term" value="P:DNA recombination"/>
    <property type="evidence" value="ECO:0007669"/>
    <property type="project" value="UniProtKB-KW"/>
</dbReference>
<keyword evidence="1" id="KW-0233">DNA recombination</keyword>
<gene>
    <name evidence="2" type="ORF">GOACH_26_00430</name>
</gene>
<dbReference type="SUPFAM" id="SSF56349">
    <property type="entry name" value="DNA breaking-rejoining enzymes"/>
    <property type="match status" value="1"/>
</dbReference>
<dbReference type="GO" id="GO:0015074">
    <property type="term" value="P:DNA integration"/>
    <property type="evidence" value="ECO:0007669"/>
    <property type="project" value="InterPro"/>
</dbReference>
<dbReference type="Proteomes" id="UP000010988">
    <property type="component" value="Unassembled WGS sequence"/>
</dbReference>
<dbReference type="AlphaFoldDB" id="L7KQ05"/>
<keyword evidence="3" id="KW-1185">Reference proteome</keyword>